<dbReference type="EMBL" id="JAQQLI010000024">
    <property type="protein sequence ID" value="MDC7787209.1"/>
    <property type="molecule type" value="Genomic_DNA"/>
</dbReference>
<comment type="caution">
    <text evidence="3">The sequence shown here is derived from an EMBL/GenBank/DDBJ whole genome shotgun (WGS) entry which is preliminary data.</text>
</comment>
<evidence type="ECO:0000313" key="4">
    <source>
        <dbReference type="Proteomes" id="UP001165652"/>
    </source>
</evidence>
<protein>
    <submittedName>
        <fullName evidence="3">Uncharacterized protein</fullName>
    </submittedName>
</protein>
<keyword evidence="2" id="KW-1133">Transmembrane helix</keyword>
<gene>
    <name evidence="3" type="ORF">PQJ73_16070</name>
</gene>
<keyword evidence="2" id="KW-0472">Membrane</keyword>
<keyword evidence="4" id="KW-1185">Reference proteome</keyword>
<sequence length="97" mass="10188">MNADRTPGLVAGLLVFVGSIGGLFLVARLTHFAFLVAKHPEDLPAVDWSQIGLAAAALLIVAAIAAAAWQLFAHRHGPHHHRPHGHGPLGHYSGRAA</sequence>
<accession>A0ABT5JC03</accession>
<organism evidence="3 4">
    <name type="scientific">Rhodoplanes tepidamans</name>
    <name type="common">Rhodoplanes cryptolactis</name>
    <dbReference type="NCBI Taxonomy" id="200616"/>
    <lineage>
        <taxon>Bacteria</taxon>
        <taxon>Pseudomonadati</taxon>
        <taxon>Pseudomonadota</taxon>
        <taxon>Alphaproteobacteria</taxon>
        <taxon>Hyphomicrobiales</taxon>
        <taxon>Nitrobacteraceae</taxon>
        <taxon>Rhodoplanes</taxon>
    </lineage>
</organism>
<dbReference type="Proteomes" id="UP001165652">
    <property type="component" value="Unassembled WGS sequence"/>
</dbReference>
<reference evidence="3" key="1">
    <citation type="journal article" date="2023" name="Microbiol Resour">
        <title>Genome Sequences of Rhodoplanes serenus and Two Thermotolerant Strains, Rhodoplanes tepidamans and 'Rhodoplanes cryptolactis,' Further Refine the Genus.</title>
        <authorList>
            <person name="Rayyan A.A."/>
            <person name="Kyndt J.A."/>
        </authorList>
    </citation>
    <scope>NUCLEOTIDE SEQUENCE</scope>
    <source>
        <strain evidence="3">DSM 9987</strain>
    </source>
</reference>
<dbReference type="RefSeq" id="WP_272778049.1">
    <property type="nucleotide sequence ID" value="NZ_JAQQLI010000024.1"/>
</dbReference>
<keyword evidence="2" id="KW-0812">Transmembrane</keyword>
<evidence type="ECO:0000256" key="1">
    <source>
        <dbReference type="SAM" id="MobiDB-lite"/>
    </source>
</evidence>
<feature type="transmembrane region" description="Helical" evidence="2">
    <location>
        <begin position="12"/>
        <end position="36"/>
    </location>
</feature>
<proteinExistence type="predicted"/>
<evidence type="ECO:0000313" key="3">
    <source>
        <dbReference type="EMBL" id="MDC7787209.1"/>
    </source>
</evidence>
<reference evidence="3" key="2">
    <citation type="submission" date="2023-02" db="EMBL/GenBank/DDBJ databases">
        <authorList>
            <person name="Rayyan A."/>
            <person name="Meyer T."/>
            <person name="Kyndt J.A."/>
        </authorList>
    </citation>
    <scope>NUCLEOTIDE SEQUENCE</scope>
    <source>
        <strain evidence="3">DSM 9987</strain>
    </source>
</reference>
<feature type="transmembrane region" description="Helical" evidence="2">
    <location>
        <begin position="48"/>
        <end position="72"/>
    </location>
</feature>
<evidence type="ECO:0000256" key="2">
    <source>
        <dbReference type="SAM" id="Phobius"/>
    </source>
</evidence>
<name>A0ABT5JC03_RHOTP</name>
<feature type="region of interest" description="Disordered" evidence="1">
    <location>
        <begin position="77"/>
        <end position="97"/>
    </location>
</feature>